<keyword evidence="4 8" id="KW-0812">Transmembrane</keyword>
<dbReference type="EMBL" id="CP001074">
    <property type="protein sequence ID" value="ACE92356.1"/>
    <property type="molecule type" value="Genomic_DNA"/>
</dbReference>
<dbReference type="Gene3D" id="3.30.70.1350">
    <property type="entry name" value="Cation efflux protein, cytoplasmic domain"/>
    <property type="match status" value="1"/>
</dbReference>
<evidence type="ECO:0000256" key="6">
    <source>
        <dbReference type="ARBA" id="ARBA00023136"/>
    </source>
</evidence>
<dbReference type="PANTHER" id="PTHR43840">
    <property type="entry name" value="MITOCHONDRIAL METAL TRANSPORTER 1-RELATED"/>
    <property type="match status" value="1"/>
</dbReference>
<protein>
    <submittedName>
        <fullName evidence="11">Probable cation efflux protein</fullName>
    </submittedName>
</protein>
<feature type="transmembrane region" description="Helical" evidence="8">
    <location>
        <begin position="223"/>
        <end position="244"/>
    </location>
</feature>
<dbReference type="Pfam" id="PF01545">
    <property type="entry name" value="Cation_efflux"/>
    <property type="match status" value="1"/>
</dbReference>
<comment type="subcellular location">
    <subcellularLocation>
        <location evidence="1">Membrane</location>
        <topology evidence="1">Multi-pass membrane protein</topology>
    </subcellularLocation>
</comment>
<evidence type="ECO:0000256" key="2">
    <source>
        <dbReference type="ARBA" id="ARBA00008114"/>
    </source>
</evidence>
<dbReference type="SUPFAM" id="SSF160240">
    <property type="entry name" value="Cation efflux protein cytoplasmic domain-like"/>
    <property type="match status" value="1"/>
</dbReference>
<feature type="domain" description="Cation efflux protein transmembrane" evidence="9">
    <location>
        <begin position="57"/>
        <end position="243"/>
    </location>
</feature>
<evidence type="ECO:0000256" key="8">
    <source>
        <dbReference type="SAM" id="Phobius"/>
    </source>
</evidence>
<dbReference type="InterPro" id="IPR027469">
    <property type="entry name" value="Cation_efflux_TMD_sf"/>
</dbReference>
<feature type="transmembrane region" description="Helical" evidence="8">
    <location>
        <begin position="123"/>
        <end position="144"/>
    </location>
</feature>
<evidence type="ECO:0000259" key="9">
    <source>
        <dbReference type="Pfam" id="PF01545"/>
    </source>
</evidence>
<dbReference type="KEGG" id="rec:RHECIAT_CH0003409"/>
<dbReference type="Pfam" id="PF16916">
    <property type="entry name" value="ZT_dimer"/>
    <property type="match status" value="1"/>
</dbReference>
<keyword evidence="6 8" id="KW-0472">Membrane</keyword>
<evidence type="ECO:0000256" key="4">
    <source>
        <dbReference type="ARBA" id="ARBA00022692"/>
    </source>
</evidence>
<dbReference type="FunFam" id="1.20.1510.10:FF:000006">
    <property type="entry name" value="Divalent cation efflux transporter"/>
    <property type="match status" value="1"/>
</dbReference>
<feature type="transmembrane region" description="Helical" evidence="8">
    <location>
        <begin position="199"/>
        <end position="217"/>
    </location>
</feature>
<keyword evidence="5 8" id="KW-1133">Transmembrane helix</keyword>
<dbReference type="InterPro" id="IPR050291">
    <property type="entry name" value="CDF_Transporter"/>
</dbReference>
<keyword evidence="3" id="KW-0813">Transport</keyword>
<evidence type="ECO:0000259" key="10">
    <source>
        <dbReference type="Pfam" id="PF16916"/>
    </source>
</evidence>
<comment type="similarity">
    <text evidence="2">Belongs to the cation diffusion facilitator (CDF) transporter (TC 2.A.4) family.</text>
</comment>
<dbReference type="InterPro" id="IPR036837">
    <property type="entry name" value="Cation_efflux_CTD_sf"/>
</dbReference>
<dbReference type="InterPro" id="IPR002524">
    <property type="entry name" value="Cation_efflux"/>
</dbReference>
<feature type="domain" description="Cation efflux protein cytoplasmic" evidence="10">
    <location>
        <begin position="255"/>
        <end position="325"/>
    </location>
</feature>
<dbReference type="Proteomes" id="UP000008817">
    <property type="component" value="Chromosome"/>
</dbReference>
<accession>B3PWB9</accession>
<evidence type="ECO:0000313" key="11">
    <source>
        <dbReference type="EMBL" id="ACE92356.1"/>
    </source>
</evidence>
<organism evidence="11 12">
    <name type="scientific">Rhizobium etli (strain CIAT 652)</name>
    <dbReference type="NCBI Taxonomy" id="491916"/>
    <lineage>
        <taxon>Bacteria</taxon>
        <taxon>Pseudomonadati</taxon>
        <taxon>Pseudomonadota</taxon>
        <taxon>Alphaproteobacteria</taxon>
        <taxon>Hyphomicrobiales</taxon>
        <taxon>Rhizobiaceae</taxon>
        <taxon>Rhizobium/Agrobacterium group</taxon>
        <taxon>Rhizobium</taxon>
    </lineage>
</organism>
<dbReference type="InterPro" id="IPR058533">
    <property type="entry name" value="Cation_efflux_TM"/>
</dbReference>
<dbReference type="SUPFAM" id="SSF161111">
    <property type="entry name" value="Cation efflux protein transmembrane domain-like"/>
    <property type="match status" value="1"/>
</dbReference>
<dbReference type="GO" id="GO:0016020">
    <property type="term" value="C:membrane"/>
    <property type="evidence" value="ECO:0007669"/>
    <property type="project" value="UniProtKB-SubCell"/>
</dbReference>
<dbReference type="HOGENOM" id="CLU_013430_3_1_5"/>
<evidence type="ECO:0000256" key="5">
    <source>
        <dbReference type="ARBA" id="ARBA00022989"/>
    </source>
</evidence>
<gene>
    <name evidence="11" type="ordered locus">RHECIAT_CH0003409</name>
</gene>
<dbReference type="NCBIfam" id="TIGR01297">
    <property type="entry name" value="CDF"/>
    <property type="match status" value="1"/>
</dbReference>
<dbReference type="AlphaFoldDB" id="B3PWB9"/>
<evidence type="ECO:0000313" key="12">
    <source>
        <dbReference type="Proteomes" id="UP000008817"/>
    </source>
</evidence>
<evidence type="ECO:0000256" key="1">
    <source>
        <dbReference type="ARBA" id="ARBA00004141"/>
    </source>
</evidence>
<dbReference type="PANTHER" id="PTHR43840:SF15">
    <property type="entry name" value="MITOCHONDRIAL METAL TRANSPORTER 1-RELATED"/>
    <property type="match status" value="1"/>
</dbReference>
<sequence>MFASIKESLGFGPAGQSSGHGHGAHAHSHGEGGHGHTHGVVDPSIASSERGIWAIKWSFVILAITAVLQLVVVFYSGSVALLADTIHNVGDAATAIPLWIAFSLVRRAATKTFNYGLGRVEDYAGLIIVLIILFSALVAGYEAIDRLINPQPITQLLAVAIAGVVGFIGNEAVAVFRIRVGREMNSAALIADGYHARTDGLASLAVVLGALGVWMGFPLADPIIGLLITLAIFGIVWQSARAVVTRSLDGVEPSITDEIRHAAEHVQGIDNVVDVKARWLGHKLYADVVIEVDPSKTLSEANVVAATLRRELQGHLPSLGNATTIQFHDQGGAPPVAAAHAHHHAPAPFTVNSRLATGLLEIIDTPDGERMRLSISKHAKGIEAVVEIARDAGVERLPLLPSATDHHALVSTIAPAEPHEFDAVLKLMAGVEIDDLAFRMEEPEGHHH</sequence>
<evidence type="ECO:0000256" key="7">
    <source>
        <dbReference type="SAM" id="MobiDB-lite"/>
    </source>
</evidence>
<feature type="transmembrane region" description="Helical" evidence="8">
    <location>
        <begin position="57"/>
        <end position="75"/>
    </location>
</feature>
<dbReference type="eggNOG" id="COG0053">
    <property type="taxonomic scope" value="Bacteria"/>
</dbReference>
<reference evidence="11 12" key="1">
    <citation type="submission" date="2008-04" db="EMBL/GenBank/DDBJ databases">
        <title>Genome diversity and DNA divergence of Rhizobium etli.</title>
        <authorList>
            <person name="Gonzalez V."/>
            <person name="Acosta J.L."/>
            <person name="Santamaria R.I."/>
            <person name="Bustos P."/>
            <person name="Hernandez-Gonzalez I.L."/>
            <person name="Fernandez J.L."/>
            <person name="Diaz R."/>
            <person name="Flores M."/>
            <person name="Mora J."/>
            <person name="Palacios R."/>
            <person name="Davila G."/>
        </authorList>
    </citation>
    <scope>NUCLEOTIDE SEQUENCE [LARGE SCALE GENOMIC DNA]</scope>
    <source>
        <strain evidence="11 12">CIAT 652</strain>
    </source>
</reference>
<feature type="transmembrane region" description="Helical" evidence="8">
    <location>
        <begin position="156"/>
        <end position="178"/>
    </location>
</feature>
<feature type="region of interest" description="Disordered" evidence="7">
    <location>
        <begin position="13"/>
        <end position="40"/>
    </location>
</feature>
<dbReference type="Gene3D" id="1.20.1510.10">
    <property type="entry name" value="Cation efflux protein transmembrane domain"/>
    <property type="match status" value="1"/>
</dbReference>
<evidence type="ECO:0000256" key="3">
    <source>
        <dbReference type="ARBA" id="ARBA00022448"/>
    </source>
</evidence>
<name>B3PWB9_RHIE6</name>
<dbReference type="GO" id="GO:0008324">
    <property type="term" value="F:monoatomic cation transmembrane transporter activity"/>
    <property type="evidence" value="ECO:0007669"/>
    <property type="project" value="InterPro"/>
</dbReference>
<proteinExistence type="inferred from homology"/>
<dbReference type="InterPro" id="IPR027470">
    <property type="entry name" value="Cation_efflux_CTD"/>
</dbReference>